<feature type="transmembrane region" description="Helical" evidence="1">
    <location>
        <begin position="416"/>
        <end position="442"/>
    </location>
</feature>
<feature type="transmembrane region" description="Helical" evidence="1">
    <location>
        <begin position="117"/>
        <end position="133"/>
    </location>
</feature>
<feature type="transmembrane region" description="Helical" evidence="1">
    <location>
        <begin position="311"/>
        <end position="330"/>
    </location>
</feature>
<dbReference type="PANTHER" id="PTHR43849">
    <property type="entry name" value="BLL3936 PROTEIN"/>
    <property type="match status" value="1"/>
</dbReference>
<feature type="transmembrane region" description="Helical" evidence="1">
    <location>
        <begin position="454"/>
        <end position="481"/>
    </location>
</feature>
<keyword evidence="1" id="KW-1133">Transmembrane helix</keyword>
<dbReference type="EMBL" id="LZRT01000072">
    <property type="protein sequence ID" value="OUM87634.1"/>
    <property type="molecule type" value="Genomic_DNA"/>
</dbReference>
<evidence type="ECO:0000256" key="1">
    <source>
        <dbReference type="SAM" id="Phobius"/>
    </source>
</evidence>
<reference evidence="4" key="1">
    <citation type="submission" date="2016-06" db="EMBL/GenBank/DDBJ databases">
        <authorList>
            <person name="Nascimento L."/>
            <person name="Pereira R.V."/>
            <person name="Martins L.F."/>
            <person name="Quaggio R.B."/>
            <person name="Silva A.M."/>
            <person name="Setubal J.C."/>
        </authorList>
    </citation>
    <scope>NUCLEOTIDE SEQUENCE [LARGE SCALE GENOMIC DNA]</scope>
</reference>
<feature type="transmembrane region" description="Helical" evidence="1">
    <location>
        <begin position="501"/>
        <end position="524"/>
    </location>
</feature>
<dbReference type="NCBIfam" id="TIGR02123">
    <property type="entry name" value="TRAP_fused"/>
    <property type="match status" value="1"/>
</dbReference>
<dbReference type="AlphaFoldDB" id="A0A1Y3PKP0"/>
<feature type="transmembrane region" description="Helical" evidence="1">
    <location>
        <begin position="30"/>
        <end position="51"/>
    </location>
</feature>
<name>A0A1Y3PKP0_9BACI</name>
<keyword evidence="1" id="KW-0812">Transmembrane</keyword>
<gene>
    <name evidence="3" type="ORF">BAA01_05050</name>
</gene>
<dbReference type="InterPro" id="IPR011853">
    <property type="entry name" value="TRAP_DctM-Dct_fused"/>
</dbReference>
<feature type="transmembrane region" description="Helical" evidence="1">
    <location>
        <begin position="186"/>
        <end position="208"/>
    </location>
</feature>
<keyword evidence="1" id="KW-0472">Membrane</keyword>
<feature type="domain" description="TRAP C4-dicarboxylate transport system permease DctM subunit" evidence="2">
    <location>
        <begin position="128"/>
        <end position="565"/>
    </location>
</feature>
<feature type="transmembrane region" description="Helical" evidence="1">
    <location>
        <begin position="602"/>
        <end position="633"/>
    </location>
</feature>
<dbReference type="PANTHER" id="PTHR43849:SF2">
    <property type="entry name" value="BLL3936 PROTEIN"/>
    <property type="match status" value="1"/>
</dbReference>
<organism evidence="3 4">
    <name type="scientific">Bacillus thermozeamaize</name>
    <dbReference type="NCBI Taxonomy" id="230954"/>
    <lineage>
        <taxon>Bacteria</taxon>
        <taxon>Bacillati</taxon>
        <taxon>Bacillota</taxon>
        <taxon>Bacilli</taxon>
        <taxon>Bacillales</taxon>
        <taxon>Bacillaceae</taxon>
        <taxon>Bacillus</taxon>
    </lineage>
</organism>
<dbReference type="Proteomes" id="UP000196475">
    <property type="component" value="Unassembled WGS sequence"/>
</dbReference>
<comment type="caution">
    <text evidence="3">The sequence shown here is derived from an EMBL/GenBank/DDBJ whole genome shotgun (WGS) entry which is preliminary data.</text>
</comment>
<dbReference type="Pfam" id="PF06808">
    <property type="entry name" value="DctM"/>
    <property type="match status" value="1"/>
</dbReference>
<proteinExistence type="predicted"/>
<sequence length="647" mass="69834">MNQDHTHQITDSPEEQGEWGQQLRQLSRPLLRLTAVIAVLFSIYQLYSAGIESLPALQHRAIHLSFALVLVFFLYPATRKDQHKIPWWDWLCILGSVTIGAYIVINYMELVYRQGNPNTVDLIMSAIAILLCLEASRRTMGWTLSLVAGAFLLYAFFGQYLPGDFGHNGYTLKRILEQMYFTSEGIYGVAIYTTASFVFTFIVFGAMLQASGGGKAFIDLAFALTGRFRGGPAKAAVVGSGLMGTISGSSFANVASTGIFTIPLMKNVGYKPEFAGGVEAAASSGGQIMPPVMGAAAFIMAEMTGIPYNQIIIYAALPAILYYLSIFLMVDFRAAKSGLMGLPKEALPDLKETLKKSIFLMAGPVSILVMLLIGYTPIKASFYAVIVVFVASLFRKDTRLTLPKLLYALESGAKGAIGLIAASAVAGIIVGVVTLTGLGLKFSDFVLQFSNNQLYLALFFTMIASIILGMGLPTAALYIILGTLAAPALVKMGVPVAAAHLFIFYFGCMAAVTPPVALSSYLAATIAKAKPMQTALNGFKLSLAAFLLPFIFAINPSLLFLDTTPGEFVWVAVTAILGIVALAASLEGYLFRHITMLHRIVLFILALVLLDPGLVTDLIGMTGILALASYHYWKRKREDARLLSPSQ</sequence>
<feature type="transmembrane region" description="Helical" evidence="1">
    <location>
        <begin position="87"/>
        <end position="105"/>
    </location>
</feature>
<accession>A0A1Y3PKP0</accession>
<protein>
    <submittedName>
        <fullName evidence="3">C4-dicarboxylate ABC transporter permease</fullName>
    </submittedName>
</protein>
<evidence type="ECO:0000259" key="2">
    <source>
        <dbReference type="Pfam" id="PF06808"/>
    </source>
</evidence>
<feature type="transmembrane region" description="Helical" evidence="1">
    <location>
        <begin position="140"/>
        <end position="161"/>
    </location>
</feature>
<feature type="transmembrane region" description="Helical" evidence="1">
    <location>
        <begin position="57"/>
        <end position="75"/>
    </location>
</feature>
<evidence type="ECO:0000313" key="4">
    <source>
        <dbReference type="Proteomes" id="UP000196475"/>
    </source>
</evidence>
<evidence type="ECO:0000313" key="3">
    <source>
        <dbReference type="EMBL" id="OUM87634.1"/>
    </source>
</evidence>
<feature type="transmembrane region" description="Helical" evidence="1">
    <location>
        <begin position="536"/>
        <end position="556"/>
    </location>
</feature>
<dbReference type="InterPro" id="IPR010656">
    <property type="entry name" value="DctM"/>
</dbReference>
<feature type="transmembrane region" description="Helical" evidence="1">
    <location>
        <begin position="568"/>
        <end position="590"/>
    </location>
</feature>